<evidence type="ECO:0000256" key="3">
    <source>
        <dbReference type="ARBA" id="ARBA00022676"/>
    </source>
</evidence>
<keyword evidence="4" id="KW-0808">Transferase</keyword>
<dbReference type="Proteomes" id="UP000085678">
    <property type="component" value="Unplaced"/>
</dbReference>
<proteinExistence type="inferred from homology"/>
<evidence type="ECO:0000256" key="1">
    <source>
        <dbReference type="ARBA" id="ARBA00004370"/>
    </source>
</evidence>
<evidence type="ECO:0000256" key="4">
    <source>
        <dbReference type="ARBA" id="ARBA00022679"/>
    </source>
</evidence>
<dbReference type="Pfam" id="PF12348">
    <property type="entry name" value="CLASP_N"/>
    <property type="match status" value="1"/>
</dbReference>
<dbReference type="InterPro" id="IPR024395">
    <property type="entry name" value="CLASP_N_dom"/>
</dbReference>
<reference evidence="9" key="1">
    <citation type="submission" date="2025-08" db="UniProtKB">
        <authorList>
            <consortium name="RefSeq"/>
        </authorList>
    </citation>
    <scope>IDENTIFICATION</scope>
    <source>
        <tissue evidence="9">Gonads</tissue>
    </source>
</reference>
<dbReference type="GO" id="GO:0090307">
    <property type="term" value="P:mitotic spindle assembly"/>
    <property type="evidence" value="ECO:0007669"/>
    <property type="project" value="TreeGrafter"/>
</dbReference>
<accession>A0A2R2MQ34</accession>
<comment type="similarity">
    <text evidence="2">Belongs to the glycosyltransferase 92 family.</text>
</comment>
<dbReference type="STRING" id="7574.A0A2R2MQ34"/>
<feature type="region of interest" description="Disordered" evidence="6">
    <location>
        <begin position="178"/>
        <end position="309"/>
    </location>
</feature>
<dbReference type="Pfam" id="PF01697">
    <property type="entry name" value="Glyco_transf_92"/>
    <property type="match status" value="1"/>
</dbReference>
<evidence type="ECO:0000256" key="2">
    <source>
        <dbReference type="ARBA" id="ARBA00007647"/>
    </source>
</evidence>
<feature type="compositionally biased region" description="Polar residues" evidence="6">
    <location>
        <begin position="205"/>
        <end position="215"/>
    </location>
</feature>
<dbReference type="GO" id="GO:0045180">
    <property type="term" value="C:basal cortex"/>
    <property type="evidence" value="ECO:0007669"/>
    <property type="project" value="TreeGrafter"/>
</dbReference>
<dbReference type="InterPro" id="IPR016024">
    <property type="entry name" value="ARM-type_fold"/>
</dbReference>
<dbReference type="AlphaFoldDB" id="A0A2R2MQ34"/>
<dbReference type="PANTHER" id="PTHR21567:SF9">
    <property type="entry name" value="CLIP-ASSOCIATING PROTEIN"/>
    <property type="match status" value="1"/>
</dbReference>
<dbReference type="OrthoDB" id="6061442at2759"/>
<dbReference type="GO" id="GO:0000776">
    <property type="term" value="C:kinetochore"/>
    <property type="evidence" value="ECO:0007669"/>
    <property type="project" value="TreeGrafter"/>
</dbReference>
<dbReference type="PANTHER" id="PTHR21567">
    <property type="entry name" value="CLASP"/>
    <property type="match status" value="1"/>
</dbReference>
<dbReference type="FunCoup" id="A0A2R2MQ34">
    <property type="interactions" value="102"/>
</dbReference>
<keyword evidence="8" id="KW-1185">Reference proteome</keyword>
<evidence type="ECO:0000256" key="6">
    <source>
        <dbReference type="SAM" id="MobiDB-lite"/>
    </source>
</evidence>
<protein>
    <submittedName>
        <fullName evidence="9">Uncharacterized protein LOC106159466</fullName>
    </submittedName>
</protein>
<dbReference type="GO" id="GO:0005815">
    <property type="term" value="C:microtubule organizing center"/>
    <property type="evidence" value="ECO:0007669"/>
    <property type="project" value="TreeGrafter"/>
</dbReference>
<feature type="compositionally biased region" description="Low complexity" evidence="6">
    <location>
        <begin position="182"/>
        <end position="193"/>
    </location>
</feature>
<dbReference type="GO" id="GO:0016020">
    <property type="term" value="C:membrane"/>
    <property type="evidence" value="ECO:0007669"/>
    <property type="project" value="UniProtKB-SubCell"/>
</dbReference>
<dbReference type="GO" id="GO:0008017">
    <property type="term" value="F:microtubule binding"/>
    <property type="evidence" value="ECO:0007669"/>
    <property type="project" value="TreeGrafter"/>
</dbReference>
<gene>
    <name evidence="9" type="primary">LOC106159466</name>
</gene>
<name>A0A2R2MQ34_LINAN</name>
<dbReference type="InParanoid" id="A0A2R2MQ34"/>
<dbReference type="Gene3D" id="1.25.10.10">
    <property type="entry name" value="Leucine-rich Repeat Variant"/>
    <property type="match status" value="1"/>
</dbReference>
<keyword evidence="5" id="KW-0472">Membrane</keyword>
<dbReference type="InterPro" id="IPR011989">
    <property type="entry name" value="ARM-like"/>
</dbReference>
<feature type="domain" description="CLASP N-terminal" evidence="7">
    <location>
        <begin position="37"/>
        <end position="179"/>
    </location>
</feature>
<dbReference type="GeneID" id="106159466"/>
<dbReference type="SUPFAM" id="SSF48371">
    <property type="entry name" value="ARM repeat"/>
    <property type="match status" value="1"/>
</dbReference>
<evidence type="ECO:0000259" key="7">
    <source>
        <dbReference type="Pfam" id="PF12348"/>
    </source>
</evidence>
<evidence type="ECO:0000313" key="9">
    <source>
        <dbReference type="RefSeq" id="XP_023932354.1"/>
    </source>
</evidence>
<feature type="compositionally biased region" description="Polar residues" evidence="6">
    <location>
        <begin position="257"/>
        <end position="271"/>
    </location>
</feature>
<evidence type="ECO:0000313" key="8">
    <source>
        <dbReference type="Proteomes" id="UP000085678"/>
    </source>
</evidence>
<evidence type="ECO:0000256" key="5">
    <source>
        <dbReference type="ARBA" id="ARBA00023136"/>
    </source>
</evidence>
<sequence>MPPASLTIINMDHSMAVGLTSPKLTTGHFDGDKNGFLAQTLCNKFDHFAESLLPSLINLIPNSVKIMATSGITAIKFIIQYTHANRLIPIITANMTSKSSTIRRYCCEFLEQMLRTWPTHTLEKHIAILQDAIKRGIGDADADARVYSRKAFWGFSDHFSEQANALLNTLDPSKQKLLQGELSNSSSSNSLNSGGVSKVGRPRTTDGSYYSSGCQTLPLPKRKARSRSPSAGRYGTVGRSPSAGRTPGAVGGAKRSVTPSVTSPRSDTTDGTLGADSGGGIVRSSSAVDLAGSSGKPRSSIARLTTTSNPSSLREYSHAEYCMRVKYTLKIVLLQYKVIIILAEEEMHAGVGGRTKMIRTRGIKTFYVRERRQLLRRCCRTGCTLQSRLFVLIVVAAVCYIGVYMSLQRPGGQKRKVVNRHVTSYHRHVDTMAWAKPNVTTEMYVLSAYYDDRPTLDPRARPVVRIITIADKEQIEGRGQKKMMCVIWVGNSKWTPIRMTYSPTGSGGWYFREYIFVCDLGKLSSAIKPRFLSIIDESPDNVYPNVKSLYKIPIKYPHRPKKQLEFGACIGLTYGTIDPLRLVEWVELNRIWGVEEINIYGSIVNETSQKVFMHYHNQNVLIYNNVFRIFNETEEFMLQLMSAPTLNDCMYKNMYRYKHIVVIDLDEVIVPRGNLTSYIQLLDAIDTAIKRKHRHRTYHFSNVYFFSELPQDNSMPSHLTTLRQVGRLRLPSLQGVSTKTIIDPLTCTNLHNHYCWKLTELGDAETESLHVPKDFALNQHYKKCHFDKVLTVYRSLKPCKEALRDYAIDTSVHRFKDVLISRVQKELNTLGIRTL</sequence>
<dbReference type="InterPro" id="IPR008166">
    <property type="entry name" value="Glyco_transf_92"/>
</dbReference>
<comment type="subcellular location">
    <subcellularLocation>
        <location evidence="1">Membrane</location>
    </subcellularLocation>
</comment>
<dbReference type="GO" id="GO:0005876">
    <property type="term" value="C:spindle microtubule"/>
    <property type="evidence" value="ECO:0007669"/>
    <property type="project" value="TreeGrafter"/>
</dbReference>
<dbReference type="GO" id="GO:0016757">
    <property type="term" value="F:glycosyltransferase activity"/>
    <property type="evidence" value="ECO:0007669"/>
    <property type="project" value="UniProtKB-KW"/>
</dbReference>
<keyword evidence="3" id="KW-0328">Glycosyltransferase</keyword>
<dbReference type="KEGG" id="lak:106159466"/>
<dbReference type="GO" id="GO:0005881">
    <property type="term" value="C:cytoplasmic microtubule"/>
    <property type="evidence" value="ECO:0007669"/>
    <property type="project" value="TreeGrafter"/>
</dbReference>
<dbReference type="GO" id="GO:0072686">
    <property type="term" value="C:mitotic spindle"/>
    <property type="evidence" value="ECO:0007669"/>
    <property type="project" value="TreeGrafter"/>
</dbReference>
<organism evidence="8 9">
    <name type="scientific">Lingula anatina</name>
    <name type="common">Brachiopod</name>
    <name type="synonym">Lingula unguis</name>
    <dbReference type="NCBI Taxonomy" id="7574"/>
    <lineage>
        <taxon>Eukaryota</taxon>
        <taxon>Metazoa</taxon>
        <taxon>Spiralia</taxon>
        <taxon>Lophotrochozoa</taxon>
        <taxon>Brachiopoda</taxon>
        <taxon>Linguliformea</taxon>
        <taxon>Lingulata</taxon>
        <taxon>Lingulida</taxon>
        <taxon>Linguloidea</taxon>
        <taxon>Lingulidae</taxon>
        <taxon>Lingula</taxon>
    </lineage>
</organism>
<dbReference type="RefSeq" id="XP_023932354.1">
    <property type="nucleotide sequence ID" value="XM_024076586.1"/>
</dbReference>
<dbReference type="GO" id="GO:0040001">
    <property type="term" value="P:establishment of mitotic spindle localization"/>
    <property type="evidence" value="ECO:0007669"/>
    <property type="project" value="TreeGrafter"/>
</dbReference>